<dbReference type="EMBL" id="QMEB01000103">
    <property type="protein sequence ID" value="NMG20587.1"/>
    <property type="molecule type" value="Genomic_DNA"/>
</dbReference>
<keyword evidence="3" id="KW-1185">Reference proteome</keyword>
<sequence length="166" mass="15384">MIIVSNKRGVKVDDSGIRCVGGGLTGGGLTGGGLTGGGLTGGGLTGGGLTGGGLTGGGLTGGGVSPVVGGGVSPVVGGGVSPVVGGGVSPVEGGVTATVFEELSSPPPKRKGRRIKGIPASAQYGNPPPPPRVTTSPSGIGAISWLITSPSGNIGSPPTTTSPGRP</sequence>
<name>A0ABX1P9V9_9CYAN</name>
<feature type="compositionally biased region" description="Low complexity" evidence="1">
    <location>
        <begin position="147"/>
        <end position="166"/>
    </location>
</feature>
<evidence type="ECO:0000313" key="3">
    <source>
        <dbReference type="Proteomes" id="UP000718564"/>
    </source>
</evidence>
<accession>A0ABX1P9V9</accession>
<feature type="region of interest" description="Disordered" evidence="1">
    <location>
        <begin position="101"/>
        <end position="166"/>
    </location>
</feature>
<proteinExistence type="predicted"/>
<evidence type="ECO:0000256" key="1">
    <source>
        <dbReference type="SAM" id="MobiDB-lite"/>
    </source>
</evidence>
<reference evidence="2 3" key="1">
    <citation type="submission" date="2018-06" db="EMBL/GenBank/DDBJ databases">
        <title>Comparative genomics of Brasilonema spp. strains.</title>
        <authorList>
            <person name="Alvarenga D.O."/>
            <person name="Fiore M.F."/>
            <person name="Varani A.M."/>
        </authorList>
    </citation>
    <scope>NUCLEOTIDE SEQUENCE [LARGE SCALE GENOMIC DNA]</scope>
    <source>
        <strain evidence="2 3">SPC951</strain>
    </source>
</reference>
<evidence type="ECO:0000313" key="2">
    <source>
        <dbReference type="EMBL" id="NMG20587.1"/>
    </source>
</evidence>
<protein>
    <submittedName>
        <fullName evidence="2">Uncharacterized protein</fullName>
    </submittedName>
</protein>
<organism evidence="2 3">
    <name type="scientific">Brasilonema bromeliae SPC951</name>
    <dbReference type="NCBI Taxonomy" id="385972"/>
    <lineage>
        <taxon>Bacteria</taxon>
        <taxon>Bacillati</taxon>
        <taxon>Cyanobacteriota</taxon>
        <taxon>Cyanophyceae</taxon>
        <taxon>Nostocales</taxon>
        <taxon>Scytonemataceae</taxon>
        <taxon>Brasilonema</taxon>
        <taxon>Bromeliae group (in: Brasilonema)</taxon>
    </lineage>
</organism>
<dbReference type="Proteomes" id="UP000718564">
    <property type="component" value="Unassembled WGS sequence"/>
</dbReference>
<comment type="caution">
    <text evidence="2">The sequence shown here is derived from an EMBL/GenBank/DDBJ whole genome shotgun (WGS) entry which is preliminary data.</text>
</comment>
<gene>
    <name evidence="2" type="ORF">DP116_14430</name>
</gene>